<dbReference type="InterPro" id="IPR037185">
    <property type="entry name" value="EmrE-like"/>
</dbReference>
<comment type="subcellular location">
    <subcellularLocation>
        <location evidence="1">Cell membrane</location>
        <topology evidence="1">Multi-pass membrane protein</topology>
    </subcellularLocation>
</comment>
<dbReference type="RefSeq" id="WP_148702573.1">
    <property type="nucleotide sequence ID" value="NZ_CP010868.1"/>
</dbReference>
<feature type="transmembrane region" description="Helical" evidence="6">
    <location>
        <begin position="71"/>
        <end position="90"/>
    </location>
</feature>
<reference evidence="8 9" key="2">
    <citation type="journal article" date="2016" name="ISME J.">
        <title>Physiological and genomic characterization of two novel marine thaumarchaeal strains indicates niche differentiation.</title>
        <authorList>
            <person name="Bayer B."/>
            <person name="Vojvoda J."/>
            <person name="Offre P."/>
            <person name="Alves R.J."/>
            <person name="Elisabeth N.H."/>
            <person name="Garcia J.A."/>
            <person name="Volland J.M."/>
            <person name="Srivastava A."/>
            <person name="Schleper C."/>
            <person name="Herndl G.J."/>
        </authorList>
    </citation>
    <scope>NUCLEOTIDE SEQUENCE [LARGE SCALE GENOMIC DNA]</scope>
    <source>
        <strain evidence="8 9">D3C</strain>
    </source>
</reference>
<dbReference type="AlphaFoldDB" id="A0A0C5BPH1"/>
<organism evidence="8 9">
    <name type="scientific">Nitrosopumilus piranensis</name>
    <dbReference type="NCBI Taxonomy" id="1582439"/>
    <lineage>
        <taxon>Archaea</taxon>
        <taxon>Nitrososphaerota</taxon>
        <taxon>Nitrososphaeria</taxon>
        <taxon>Nitrosopumilales</taxon>
        <taxon>Nitrosopumilaceae</taxon>
        <taxon>Nitrosopumilus</taxon>
    </lineage>
</organism>
<reference evidence="9" key="1">
    <citation type="submission" date="2015-02" db="EMBL/GenBank/DDBJ databases">
        <title>Characterization of two novel Thaumarchaeota isolated from the Northern Adriatic Sea.</title>
        <authorList>
            <person name="Bayer B."/>
            <person name="Vojvoda J."/>
            <person name="Offre P."/>
            <person name="Srivastava A."/>
            <person name="Elisabeth N."/>
            <person name="Garcia J.A.L."/>
            <person name="Schleper C."/>
            <person name="Herndl G.J."/>
        </authorList>
    </citation>
    <scope>NUCLEOTIDE SEQUENCE [LARGE SCALE GENOMIC DNA]</scope>
    <source>
        <strain evidence="9">D3C</strain>
    </source>
</reference>
<dbReference type="STRING" id="1582439.NPIRD3C_0372"/>
<feature type="transmembrane region" description="Helical" evidence="6">
    <location>
        <begin position="154"/>
        <end position="171"/>
    </location>
</feature>
<dbReference type="InterPro" id="IPR000620">
    <property type="entry name" value="EamA_dom"/>
</dbReference>
<evidence type="ECO:0000256" key="1">
    <source>
        <dbReference type="ARBA" id="ARBA00004651"/>
    </source>
</evidence>
<feature type="transmembrane region" description="Helical" evidence="6">
    <location>
        <begin position="273"/>
        <end position="290"/>
    </location>
</feature>
<keyword evidence="5 6" id="KW-0472">Membrane</keyword>
<reference evidence="8 9" key="3">
    <citation type="journal article" date="2019" name="Int. J. Syst. Evol. Microbiol.">
        <title>Nitrosopumilus adriaticus sp. nov. and Nitrosopumilus piranensis sp. nov., two ammonia-oxidizing archaea from the Adriatic Sea and members of the class Nitrososphaeria.</title>
        <authorList>
            <person name="Bayer B."/>
            <person name="Vojvoda J."/>
            <person name="Reinthaler T."/>
            <person name="Reyes C."/>
            <person name="Pinto M."/>
            <person name="Herndl G.J."/>
        </authorList>
    </citation>
    <scope>NUCLEOTIDE SEQUENCE [LARGE SCALE GENOMIC DNA]</scope>
    <source>
        <strain evidence="8 9">D3C</strain>
    </source>
</reference>
<keyword evidence="9" id="KW-1185">Reference proteome</keyword>
<evidence type="ECO:0000256" key="2">
    <source>
        <dbReference type="ARBA" id="ARBA00022475"/>
    </source>
</evidence>
<feature type="transmembrane region" description="Helical" evidence="6">
    <location>
        <begin position="40"/>
        <end position="59"/>
    </location>
</feature>
<dbReference type="GO" id="GO:0005886">
    <property type="term" value="C:plasma membrane"/>
    <property type="evidence" value="ECO:0007669"/>
    <property type="project" value="UniProtKB-SubCell"/>
</dbReference>
<evidence type="ECO:0000313" key="8">
    <source>
        <dbReference type="EMBL" id="AJM91588.1"/>
    </source>
</evidence>
<evidence type="ECO:0000256" key="4">
    <source>
        <dbReference type="ARBA" id="ARBA00022989"/>
    </source>
</evidence>
<dbReference type="GeneID" id="41599535"/>
<feature type="transmembrane region" description="Helical" evidence="6">
    <location>
        <begin position="126"/>
        <end position="142"/>
    </location>
</feature>
<evidence type="ECO:0000256" key="3">
    <source>
        <dbReference type="ARBA" id="ARBA00022692"/>
    </source>
</evidence>
<dbReference type="Proteomes" id="UP000032027">
    <property type="component" value="Chromosome"/>
</dbReference>
<name>A0A0C5BPH1_9ARCH</name>
<dbReference type="PANTHER" id="PTHR32322:SF18">
    <property type="entry name" value="S-ADENOSYLMETHIONINE_S-ADENOSYLHOMOCYSTEINE TRANSPORTER"/>
    <property type="match status" value="1"/>
</dbReference>
<dbReference type="InterPro" id="IPR050638">
    <property type="entry name" value="AA-Vitamin_Transporters"/>
</dbReference>
<dbReference type="OrthoDB" id="78162at2157"/>
<sequence length="293" mass="31671">MNLSIISQAKFGYVSAVLAALLFGSVSAVAKPSLVTIHPILLASLVYLLASLVATPLISKKSSSISFKDKWLLLSIALSGAVIGPILFFMGLEESSASDSALLLNGEIIFSVFLAILLFREKISTIGYLAVAIVITGVIIVTTDLELSYSVFDIQNQGNLFILGSTLFWALDNNLSKILSTRLDVARIVQLKSLIGGSILLFFVFLLPIPINVELEHVPNILLLGIAGFGASIFLFLHSLKRIGTVKTIMIFSTSSGFGLIFAAIFLQEEISYYQIVAMGIILSGIYLLYKKQ</sequence>
<feature type="transmembrane region" description="Helical" evidence="6">
    <location>
        <begin position="102"/>
        <end position="119"/>
    </location>
</feature>
<evidence type="ECO:0000256" key="5">
    <source>
        <dbReference type="ARBA" id="ARBA00023136"/>
    </source>
</evidence>
<proteinExistence type="predicted"/>
<dbReference type="PANTHER" id="PTHR32322">
    <property type="entry name" value="INNER MEMBRANE TRANSPORTER"/>
    <property type="match status" value="1"/>
</dbReference>
<keyword evidence="2" id="KW-1003">Cell membrane</keyword>
<evidence type="ECO:0000313" key="9">
    <source>
        <dbReference type="Proteomes" id="UP000032027"/>
    </source>
</evidence>
<keyword evidence="4 6" id="KW-1133">Transmembrane helix</keyword>
<gene>
    <name evidence="8" type="ORF">NPIRD3C_0372</name>
</gene>
<feature type="transmembrane region" description="Helical" evidence="6">
    <location>
        <begin position="217"/>
        <end position="237"/>
    </location>
</feature>
<dbReference type="HOGENOM" id="CLU_042632_1_0_2"/>
<feature type="domain" description="EamA" evidence="7">
    <location>
        <begin position="158"/>
        <end position="290"/>
    </location>
</feature>
<keyword evidence="3 6" id="KW-0812">Transmembrane</keyword>
<dbReference type="EMBL" id="CP010868">
    <property type="protein sequence ID" value="AJM91588.1"/>
    <property type="molecule type" value="Genomic_DNA"/>
</dbReference>
<accession>A0A0C5BPH1</accession>
<dbReference type="Pfam" id="PF00892">
    <property type="entry name" value="EamA"/>
    <property type="match status" value="2"/>
</dbReference>
<dbReference type="PATRIC" id="fig|1582439.9.peg.374"/>
<evidence type="ECO:0000256" key="6">
    <source>
        <dbReference type="SAM" id="Phobius"/>
    </source>
</evidence>
<dbReference type="SUPFAM" id="SSF103481">
    <property type="entry name" value="Multidrug resistance efflux transporter EmrE"/>
    <property type="match status" value="2"/>
</dbReference>
<dbReference type="KEGG" id="nid:NPIRD3C_0372"/>
<feature type="domain" description="EamA" evidence="7">
    <location>
        <begin position="11"/>
        <end position="142"/>
    </location>
</feature>
<evidence type="ECO:0000259" key="7">
    <source>
        <dbReference type="Pfam" id="PF00892"/>
    </source>
</evidence>
<feature type="transmembrane region" description="Helical" evidence="6">
    <location>
        <begin position="249"/>
        <end position="267"/>
    </location>
</feature>
<feature type="transmembrane region" description="Helical" evidence="6">
    <location>
        <begin position="191"/>
        <end position="211"/>
    </location>
</feature>
<protein>
    <recommendedName>
        <fullName evidence="7">EamA domain-containing protein</fullName>
    </recommendedName>
</protein>